<reference evidence="2" key="2">
    <citation type="journal article" date="2015" name="Data Brief">
        <title>Shoot transcriptome of the giant reed, Arundo donax.</title>
        <authorList>
            <person name="Barrero R.A."/>
            <person name="Guerrero F.D."/>
            <person name="Moolhuijzen P."/>
            <person name="Goolsby J.A."/>
            <person name="Tidwell J."/>
            <person name="Bellgard S.E."/>
            <person name="Bellgard M.I."/>
        </authorList>
    </citation>
    <scope>NUCLEOTIDE SEQUENCE</scope>
    <source>
        <tissue evidence="2">Shoot tissue taken approximately 20 cm above the soil surface</tissue>
    </source>
</reference>
<organism evidence="2">
    <name type="scientific">Arundo donax</name>
    <name type="common">Giant reed</name>
    <name type="synonym">Donax arundinaceus</name>
    <dbReference type="NCBI Taxonomy" id="35708"/>
    <lineage>
        <taxon>Eukaryota</taxon>
        <taxon>Viridiplantae</taxon>
        <taxon>Streptophyta</taxon>
        <taxon>Embryophyta</taxon>
        <taxon>Tracheophyta</taxon>
        <taxon>Spermatophyta</taxon>
        <taxon>Magnoliopsida</taxon>
        <taxon>Liliopsida</taxon>
        <taxon>Poales</taxon>
        <taxon>Poaceae</taxon>
        <taxon>PACMAD clade</taxon>
        <taxon>Arundinoideae</taxon>
        <taxon>Arundineae</taxon>
        <taxon>Arundo</taxon>
    </lineage>
</organism>
<evidence type="ECO:0000313" key="2">
    <source>
        <dbReference type="EMBL" id="JAD67596.1"/>
    </source>
</evidence>
<sequence length="20" mass="2144">MAVLAPATPPHQRWCPLAPS</sequence>
<accession>A0A0A9BWF5</accession>
<protein>
    <submittedName>
        <fullName evidence="2">Uncharacterized protein</fullName>
    </submittedName>
</protein>
<dbReference type="AlphaFoldDB" id="A0A0A9BWF5"/>
<evidence type="ECO:0000256" key="1">
    <source>
        <dbReference type="SAM" id="MobiDB-lite"/>
    </source>
</evidence>
<name>A0A0A9BWF5_ARUDO</name>
<dbReference type="EMBL" id="GBRH01230299">
    <property type="protein sequence ID" value="JAD67596.1"/>
    <property type="molecule type" value="Transcribed_RNA"/>
</dbReference>
<reference evidence="2" key="1">
    <citation type="submission" date="2014-09" db="EMBL/GenBank/DDBJ databases">
        <authorList>
            <person name="Magalhaes I.L.F."/>
            <person name="Oliveira U."/>
            <person name="Santos F.R."/>
            <person name="Vidigal T.H.D.A."/>
            <person name="Brescovit A.D."/>
            <person name="Santos A.J."/>
        </authorList>
    </citation>
    <scope>NUCLEOTIDE SEQUENCE</scope>
    <source>
        <tissue evidence="2">Shoot tissue taken approximately 20 cm above the soil surface</tissue>
    </source>
</reference>
<feature type="region of interest" description="Disordered" evidence="1">
    <location>
        <begin position="1"/>
        <end position="20"/>
    </location>
</feature>
<proteinExistence type="predicted"/>